<dbReference type="Gene3D" id="3.10.450.160">
    <property type="entry name" value="inner membrane protein cigr"/>
    <property type="match status" value="1"/>
</dbReference>
<feature type="chain" id="PRO_5045230337" evidence="2">
    <location>
        <begin position="24"/>
        <end position="254"/>
    </location>
</feature>
<feature type="signal peptide" evidence="2">
    <location>
        <begin position="1"/>
        <end position="23"/>
    </location>
</feature>
<evidence type="ECO:0000313" key="3">
    <source>
        <dbReference type="EMBL" id="WNO54583.1"/>
    </source>
</evidence>
<dbReference type="InterPro" id="IPR024572">
    <property type="entry name" value="RcnB"/>
</dbReference>
<protein>
    <submittedName>
        <fullName evidence="3">RcnB family protein</fullName>
    </submittedName>
</protein>
<reference evidence="3 4" key="1">
    <citation type="submission" date="2023-09" db="EMBL/GenBank/DDBJ databases">
        <authorList>
            <person name="Rey-Velasco X."/>
        </authorList>
    </citation>
    <scope>NUCLEOTIDE SEQUENCE [LARGE SCALE GENOMIC DNA]</scope>
    <source>
        <strain evidence="3 4">W311</strain>
    </source>
</reference>
<proteinExistence type="predicted"/>
<keyword evidence="2" id="KW-0732">Signal</keyword>
<keyword evidence="4" id="KW-1185">Reference proteome</keyword>
<dbReference type="EMBL" id="CP135076">
    <property type="protein sequence ID" value="WNO54583.1"/>
    <property type="molecule type" value="Genomic_DNA"/>
</dbReference>
<name>A0ABZ0BB56_9SPHN</name>
<sequence>MLNKTIIAALLAATALGPTLATAQERAAMIKRPSADRAQHRSERPHRDRVARTAVPASSARSTLIASARTAQDRDRRDSRRARGGDRRDKREGRRDDNRDRRQDRRVERHDRGADRRDSREDRRDRRREWGRSYADRTDHYRYDWNAHDRMRWNRSWRSDRRYDWRDHRSRYRSTYRMPRYYPPRDYHYGYRRFAIGIDLGPMLYQQRYWINDPGQYRLPPAYGPYRWVRYYNDALLVDIRSGEVVDVIYDIFW</sequence>
<evidence type="ECO:0000256" key="2">
    <source>
        <dbReference type="SAM" id="SignalP"/>
    </source>
</evidence>
<dbReference type="Pfam" id="PF11776">
    <property type="entry name" value="RcnB"/>
    <property type="match status" value="1"/>
</dbReference>
<dbReference type="Proteomes" id="UP001302249">
    <property type="component" value="Chromosome"/>
</dbReference>
<accession>A0ABZ0BB56</accession>
<evidence type="ECO:0000313" key="4">
    <source>
        <dbReference type="Proteomes" id="UP001302249"/>
    </source>
</evidence>
<evidence type="ECO:0000256" key="1">
    <source>
        <dbReference type="SAM" id="MobiDB-lite"/>
    </source>
</evidence>
<gene>
    <name evidence="3" type="ORF">RPR59_04850</name>
</gene>
<organism evidence="3 4">
    <name type="scientific">Stakelama saccharophila</name>
    <dbReference type="NCBI Taxonomy" id="3075605"/>
    <lineage>
        <taxon>Bacteria</taxon>
        <taxon>Pseudomonadati</taxon>
        <taxon>Pseudomonadota</taxon>
        <taxon>Alphaproteobacteria</taxon>
        <taxon>Sphingomonadales</taxon>
        <taxon>Sphingomonadaceae</taxon>
        <taxon>Stakelama</taxon>
    </lineage>
</organism>
<feature type="compositionally biased region" description="Basic and acidic residues" evidence="1">
    <location>
        <begin position="33"/>
        <end position="51"/>
    </location>
</feature>
<feature type="compositionally biased region" description="Basic and acidic residues" evidence="1">
    <location>
        <begin position="71"/>
        <end position="128"/>
    </location>
</feature>
<dbReference type="RefSeq" id="WP_313917236.1">
    <property type="nucleotide sequence ID" value="NZ_CP135076.1"/>
</dbReference>
<feature type="region of interest" description="Disordered" evidence="1">
    <location>
        <begin position="31"/>
        <end position="128"/>
    </location>
</feature>